<keyword evidence="1" id="KW-0472">Membrane</keyword>
<protein>
    <submittedName>
        <fullName evidence="3">Serine hydrolase domain-containing protein</fullName>
        <ecNumber evidence="3">3.1.1.103</ecNumber>
    </submittedName>
</protein>
<gene>
    <name evidence="3" type="ORF">QTN47_16305</name>
</gene>
<keyword evidence="1" id="KW-1133">Transmembrane helix</keyword>
<dbReference type="Pfam" id="PF00144">
    <property type="entry name" value="Beta-lactamase"/>
    <property type="match status" value="1"/>
</dbReference>
<dbReference type="InterPro" id="IPR001466">
    <property type="entry name" value="Beta-lactam-related"/>
</dbReference>
<accession>A0ABV3ZGP7</accession>
<evidence type="ECO:0000259" key="2">
    <source>
        <dbReference type="Pfam" id="PF00144"/>
    </source>
</evidence>
<keyword evidence="4" id="KW-1185">Reference proteome</keyword>
<dbReference type="PANTHER" id="PTHR46825">
    <property type="entry name" value="D-ALANYL-D-ALANINE-CARBOXYPEPTIDASE/ENDOPEPTIDASE AMPH"/>
    <property type="match status" value="1"/>
</dbReference>
<evidence type="ECO:0000256" key="1">
    <source>
        <dbReference type="SAM" id="Phobius"/>
    </source>
</evidence>
<name>A0ABV3ZGP7_9BACT</name>
<evidence type="ECO:0000313" key="4">
    <source>
        <dbReference type="Proteomes" id="UP001560573"/>
    </source>
</evidence>
<dbReference type="PANTHER" id="PTHR46825:SF9">
    <property type="entry name" value="BETA-LACTAMASE-RELATED DOMAIN-CONTAINING PROTEIN"/>
    <property type="match status" value="1"/>
</dbReference>
<feature type="transmembrane region" description="Helical" evidence="1">
    <location>
        <begin position="12"/>
        <end position="34"/>
    </location>
</feature>
<dbReference type="EMBL" id="JAULBC010000005">
    <property type="protein sequence ID" value="MEX6689072.1"/>
    <property type="molecule type" value="Genomic_DNA"/>
</dbReference>
<dbReference type="Proteomes" id="UP001560573">
    <property type="component" value="Unassembled WGS sequence"/>
</dbReference>
<keyword evidence="3" id="KW-0378">Hydrolase</keyword>
<sequence length="382" mass="43082">MKNNDLKLLLPSFSIVKFPLSITFLLIIGLIVSFSGKAQLSQKLDSLFKSQSPTEPGFALMIRQNGKEIYNNVVGMANDSIGYKITDRTNFRMASVSKQFTAMAILLLEKDGKLSVNDPISEYFPELPANVGKPVLVRHLLTHSSGIIDYESLIPDTRTTQVLDKDILDLIAHTDTTYFKPGTQFRYSNSGFCLLALIIERVSHRSFASFIKTRIFAPLQMTESTVYEKDSLIQYRAMGYARDNNGRIIFSDQSITSATKGDGGIYTSLHDYAKWTKALEQNKLIDLSAALKRLHFAINNWPDRYYAAGWFELIGSEHVLFHSGSTCGFNNYVILIPEKKVSIVFFSNLDDRLATFEAIIQILKSEGFGDFSDVFWLHRLTS</sequence>
<dbReference type="Gene3D" id="3.40.710.10">
    <property type="entry name" value="DD-peptidase/beta-lactamase superfamily"/>
    <property type="match status" value="1"/>
</dbReference>
<reference evidence="3 4" key="1">
    <citation type="submission" date="2023-07" db="EMBL/GenBank/DDBJ databases">
        <authorList>
            <person name="Lian W.-H."/>
        </authorList>
    </citation>
    <scope>NUCLEOTIDE SEQUENCE [LARGE SCALE GENOMIC DNA]</scope>
    <source>
        <strain evidence="3 4">SYSU DXS3180</strain>
    </source>
</reference>
<dbReference type="SUPFAM" id="SSF56601">
    <property type="entry name" value="beta-lactamase/transpeptidase-like"/>
    <property type="match status" value="1"/>
</dbReference>
<feature type="domain" description="Beta-lactamase-related" evidence="2">
    <location>
        <begin position="55"/>
        <end position="352"/>
    </location>
</feature>
<dbReference type="InterPro" id="IPR012338">
    <property type="entry name" value="Beta-lactam/transpept-like"/>
</dbReference>
<keyword evidence="1" id="KW-0812">Transmembrane</keyword>
<dbReference type="InterPro" id="IPR050491">
    <property type="entry name" value="AmpC-like"/>
</dbReference>
<dbReference type="EC" id="3.1.1.103" evidence="3"/>
<proteinExistence type="predicted"/>
<organism evidence="3 4">
    <name type="scientific">Danxiaibacter flavus</name>
    <dbReference type="NCBI Taxonomy" id="3049108"/>
    <lineage>
        <taxon>Bacteria</taxon>
        <taxon>Pseudomonadati</taxon>
        <taxon>Bacteroidota</taxon>
        <taxon>Chitinophagia</taxon>
        <taxon>Chitinophagales</taxon>
        <taxon>Chitinophagaceae</taxon>
        <taxon>Danxiaibacter</taxon>
    </lineage>
</organism>
<dbReference type="GO" id="GO:0016787">
    <property type="term" value="F:hydrolase activity"/>
    <property type="evidence" value="ECO:0007669"/>
    <property type="project" value="UniProtKB-KW"/>
</dbReference>
<evidence type="ECO:0000313" key="3">
    <source>
        <dbReference type="EMBL" id="MEX6689072.1"/>
    </source>
</evidence>
<dbReference type="RefSeq" id="WP_369330480.1">
    <property type="nucleotide sequence ID" value="NZ_JAULBC010000005.1"/>
</dbReference>
<comment type="caution">
    <text evidence="3">The sequence shown here is derived from an EMBL/GenBank/DDBJ whole genome shotgun (WGS) entry which is preliminary data.</text>
</comment>